<dbReference type="STRING" id="5722.A2DP34"/>
<evidence type="ECO:0000259" key="13">
    <source>
        <dbReference type="Pfam" id="PF12774"/>
    </source>
</evidence>
<reference evidence="21" key="2">
    <citation type="journal article" date="2007" name="Science">
        <title>Draft genome sequence of the sexually transmitted pathogen Trichomonas vaginalis.</title>
        <authorList>
            <person name="Carlton J.M."/>
            <person name="Hirt R.P."/>
            <person name="Silva J.C."/>
            <person name="Delcher A.L."/>
            <person name="Schatz M."/>
            <person name="Zhao Q."/>
            <person name="Wortman J.R."/>
            <person name="Bidwell S.L."/>
            <person name="Alsmark U.C.M."/>
            <person name="Besteiro S."/>
            <person name="Sicheritz-Ponten T."/>
            <person name="Noel C.J."/>
            <person name="Dacks J.B."/>
            <person name="Foster P.G."/>
            <person name="Simillion C."/>
            <person name="Van de Peer Y."/>
            <person name="Miranda-Saavedra D."/>
            <person name="Barton G.J."/>
            <person name="Westrop G.D."/>
            <person name="Mueller S."/>
            <person name="Dessi D."/>
            <person name="Fiori P.L."/>
            <person name="Ren Q."/>
            <person name="Paulsen I."/>
            <person name="Zhang H."/>
            <person name="Bastida-Corcuera F.D."/>
            <person name="Simoes-Barbosa A."/>
            <person name="Brown M.T."/>
            <person name="Hayes R.D."/>
            <person name="Mukherjee M."/>
            <person name="Okumura C.Y."/>
            <person name="Schneider R."/>
            <person name="Smith A.J."/>
            <person name="Vanacova S."/>
            <person name="Villalvazo M."/>
            <person name="Haas B.J."/>
            <person name="Pertea M."/>
            <person name="Feldblyum T.V."/>
            <person name="Utterback T.R."/>
            <person name="Shu C.L."/>
            <person name="Osoegawa K."/>
            <person name="de Jong P.J."/>
            <person name="Hrdy I."/>
            <person name="Horvathova L."/>
            <person name="Zubacova Z."/>
            <person name="Dolezal P."/>
            <person name="Malik S.B."/>
            <person name="Logsdon J.M. Jr."/>
            <person name="Henze K."/>
            <person name="Gupta A."/>
            <person name="Wang C.C."/>
            <person name="Dunne R.L."/>
            <person name="Upcroft J.A."/>
            <person name="Upcroft P."/>
            <person name="White O."/>
            <person name="Salzberg S.L."/>
            <person name="Tang P."/>
            <person name="Chiu C.-H."/>
            <person name="Lee Y.-S."/>
            <person name="Embley T.M."/>
            <person name="Coombs G.H."/>
            <person name="Mottram J.C."/>
            <person name="Tachezy J."/>
            <person name="Fraser-Liggett C.M."/>
            <person name="Johnson P.J."/>
        </authorList>
    </citation>
    <scope>NUCLEOTIDE SEQUENCE [LARGE SCALE GENOMIC DNA]</scope>
    <source>
        <strain evidence="21">G3</strain>
    </source>
</reference>
<feature type="domain" description="Dynein heavy chain AAA module D4" evidence="15">
    <location>
        <begin position="2289"/>
        <end position="2523"/>
    </location>
</feature>
<feature type="domain" description="Dynein heavy chain ATP-binding dynein motor region" evidence="16">
    <location>
        <begin position="2898"/>
        <end position="3117"/>
    </location>
</feature>
<dbReference type="Pfam" id="PF03028">
    <property type="entry name" value="Dynein_heavy"/>
    <property type="match status" value="1"/>
</dbReference>
<evidence type="ECO:0000256" key="10">
    <source>
        <dbReference type="SAM" id="Coils"/>
    </source>
</evidence>
<evidence type="ECO:0000259" key="16">
    <source>
        <dbReference type="Pfam" id="PF12781"/>
    </source>
</evidence>
<evidence type="ECO:0000259" key="17">
    <source>
        <dbReference type="Pfam" id="PF17852"/>
    </source>
</evidence>
<feature type="domain" description="Dynein heavy chain C-terminal" evidence="19">
    <location>
        <begin position="3697"/>
        <end position="3872"/>
    </location>
</feature>
<dbReference type="Gene3D" id="1.10.8.720">
    <property type="entry name" value="Region D6 of dynein motor"/>
    <property type="match status" value="1"/>
</dbReference>
<gene>
    <name evidence="21" type="ORF">TVAG_011080</name>
</gene>
<dbReference type="Gene3D" id="1.10.8.710">
    <property type="match status" value="1"/>
</dbReference>
<dbReference type="PANTHER" id="PTHR45703:SF36">
    <property type="entry name" value="DYNEIN HEAVY CHAIN, CYTOPLASMIC"/>
    <property type="match status" value="1"/>
</dbReference>
<dbReference type="FunFam" id="1.20.920.20:FF:000011">
    <property type="entry name" value="Dynein heavy chain domain 1"/>
    <property type="match status" value="1"/>
</dbReference>
<dbReference type="InterPro" id="IPR026983">
    <property type="entry name" value="DHC"/>
</dbReference>
<dbReference type="GO" id="GO:0005874">
    <property type="term" value="C:microtubule"/>
    <property type="evidence" value="ECO:0007669"/>
    <property type="project" value="UniProtKB-KW"/>
</dbReference>
<feature type="coiled-coil region" evidence="10">
    <location>
        <begin position="2768"/>
        <end position="2802"/>
    </location>
</feature>
<evidence type="ECO:0000259" key="15">
    <source>
        <dbReference type="Pfam" id="PF12780"/>
    </source>
</evidence>
<evidence type="ECO:0000259" key="14">
    <source>
        <dbReference type="Pfam" id="PF12777"/>
    </source>
</evidence>
<dbReference type="Gene3D" id="1.20.920.30">
    <property type="match status" value="1"/>
</dbReference>
<feature type="coiled-coil region" evidence="10">
    <location>
        <begin position="2587"/>
        <end position="2621"/>
    </location>
</feature>
<dbReference type="RefSeq" id="XP_001330018.1">
    <property type="nucleotide sequence ID" value="XM_001329983.1"/>
</dbReference>
<dbReference type="Pfam" id="PF18198">
    <property type="entry name" value="AAA_lid_11"/>
    <property type="match status" value="1"/>
</dbReference>
<keyword evidence="4" id="KW-0547">Nucleotide-binding</keyword>
<organism evidence="21 22">
    <name type="scientific">Trichomonas vaginalis (strain ATCC PRA-98 / G3)</name>
    <dbReference type="NCBI Taxonomy" id="412133"/>
    <lineage>
        <taxon>Eukaryota</taxon>
        <taxon>Metamonada</taxon>
        <taxon>Parabasalia</taxon>
        <taxon>Trichomonadida</taxon>
        <taxon>Trichomonadidae</taxon>
        <taxon>Trichomonas</taxon>
    </lineage>
</organism>
<dbReference type="FunFam" id="3.20.180.20:FF:000005">
    <property type="entry name" value="Dynein heavy chain, putative"/>
    <property type="match status" value="1"/>
</dbReference>
<evidence type="ECO:0000259" key="12">
    <source>
        <dbReference type="Pfam" id="PF08393"/>
    </source>
</evidence>
<evidence type="ECO:0000259" key="20">
    <source>
        <dbReference type="Pfam" id="PF22597"/>
    </source>
</evidence>
<feature type="domain" description="Dynein heavy chain coiled coil stalk" evidence="14">
    <location>
        <begin position="2538"/>
        <end position="2867"/>
    </location>
</feature>
<evidence type="ECO:0000256" key="9">
    <source>
        <dbReference type="ARBA" id="ARBA00023212"/>
    </source>
</evidence>
<dbReference type="InterPro" id="IPR043157">
    <property type="entry name" value="Dynein_AAA1S"/>
</dbReference>
<comment type="subcellular location">
    <subcellularLocation>
        <location evidence="1">Cytoplasm</location>
        <location evidence="1">Cytoskeleton</location>
    </subcellularLocation>
</comment>
<dbReference type="PANTHER" id="PTHR45703">
    <property type="entry name" value="DYNEIN HEAVY CHAIN"/>
    <property type="match status" value="1"/>
</dbReference>
<keyword evidence="5" id="KW-0067">ATP-binding</keyword>
<dbReference type="GO" id="GO:0030286">
    <property type="term" value="C:dynein complex"/>
    <property type="evidence" value="ECO:0000318"/>
    <property type="project" value="GO_Central"/>
</dbReference>
<keyword evidence="9" id="KW-0206">Cytoskeleton</keyword>
<dbReference type="GO" id="GO:0051959">
    <property type="term" value="F:dynein light intermediate chain binding"/>
    <property type="evidence" value="ECO:0000318"/>
    <property type="project" value="GO_Central"/>
</dbReference>
<dbReference type="Gene3D" id="1.20.920.20">
    <property type="match status" value="1"/>
</dbReference>
<feature type="domain" description="Dynein heavy chain linker" evidence="12">
    <location>
        <begin position="782"/>
        <end position="1178"/>
    </location>
</feature>
<evidence type="ECO:0000256" key="2">
    <source>
        <dbReference type="ARBA" id="ARBA00022490"/>
    </source>
</evidence>
<dbReference type="Proteomes" id="UP000001542">
    <property type="component" value="Unassembled WGS sequence"/>
</dbReference>
<evidence type="ECO:0000256" key="6">
    <source>
        <dbReference type="ARBA" id="ARBA00023017"/>
    </source>
</evidence>
<dbReference type="FunFam" id="1.20.140.100:FF:000008">
    <property type="entry name" value="Dynein heavy chain domain 1"/>
    <property type="match status" value="1"/>
</dbReference>
<dbReference type="Pfam" id="PF12775">
    <property type="entry name" value="AAA_7"/>
    <property type="match status" value="1"/>
</dbReference>
<keyword evidence="7 10" id="KW-0175">Coiled coil</keyword>
<dbReference type="Pfam" id="PF12777">
    <property type="entry name" value="MT"/>
    <property type="match status" value="1"/>
</dbReference>
<evidence type="ECO:0000313" key="21">
    <source>
        <dbReference type="EMBL" id="EAY17883.1"/>
    </source>
</evidence>
<dbReference type="InterPro" id="IPR043160">
    <property type="entry name" value="Dynein_C_barrel"/>
</dbReference>
<dbReference type="Gene3D" id="1.20.140.100">
    <property type="entry name" value="Dynein heavy chain, N-terminal domain 2"/>
    <property type="match status" value="1"/>
</dbReference>
<evidence type="ECO:0000313" key="22">
    <source>
        <dbReference type="Proteomes" id="UP000001542"/>
    </source>
</evidence>
<dbReference type="OrthoDB" id="286107at2759"/>
<dbReference type="GO" id="GO:0045505">
    <property type="term" value="F:dynein intermediate chain binding"/>
    <property type="evidence" value="ECO:0000318"/>
    <property type="project" value="GO_Central"/>
</dbReference>
<reference evidence="21" key="1">
    <citation type="submission" date="2006-10" db="EMBL/GenBank/DDBJ databases">
        <authorList>
            <person name="Amadeo P."/>
            <person name="Zhao Q."/>
            <person name="Wortman J."/>
            <person name="Fraser-Liggett C."/>
            <person name="Carlton J."/>
        </authorList>
    </citation>
    <scope>NUCLEOTIDE SEQUENCE</scope>
    <source>
        <strain evidence="21">G3</strain>
    </source>
</reference>
<keyword evidence="8" id="KW-0505">Motor protein</keyword>
<dbReference type="GO" id="GO:0060294">
    <property type="term" value="P:cilium movement involved in cell motility"/>
    <property type="evidence" value="ECO:0000318"/>
    <property type="project" value="GO_Central"/>
</dbReference>
<dbReference type="InterPro" id="IPR004273">
    <property type="entry name" value="Dynein_heavy_D6_P-loop"/>
</dbReference>
<accession>A2DP34</accession>
<dbReference type="FunFam" id="3.40.50.300:FF:002338">
    <property type="entry name" value="Dynein heavy chain family protein"/>
    <property type="match status" value="1"/>
</dbReference>
<dbReference type="InterPro" id="IPR042228">
    <property type="entry name" value="Dynein_linker_3"/>
</dbReference>
<keyword evidence="22" id="KW-1185">Reference proteome</keyword>
<evidence type="ECO:0000256" key="7">
    <source>
        <dbReference type="ARBA" id="ARBA00023054"/>
    </source>
</evidence>
<evidence type="ECO:0000256" key="1">
    <source>
        <dbReference type="ARBA" id="ARBA00004245"/>
    </source>
</evidence>
<dbReference type="EMBL" id="DS113225">
    <property type="protein sequence ID" value="EAY17883.1"/>
    <property type="molecule type" value="Genomic_DNA"/>
</dbReference>
<dbReference type="InterPro" id="IPR042222">
    <property type="entry name" value="Dynein_2_N"/>
</dbReference>
<feature type="domain" description="Dynein heavy chain hydrolytic ATP-binding dynein motor region" evidence="13">
    <location>
        <begin position="1310"/>
        <end position="1635"/>
    </location>
</feature>
<dbReference type="GO" id="GO:0097729">
    <property type="term" value="C:9+2 motile cilium"/>
    <property type="evidence" value="ECO:0000318"/>
    <property type="project" value="GO_Central"/>
</dbReference>
<dbReference type="SUPFAM" id="SSF52540">
    <property type="entry name" value="P-loop containing nucleoside triphosphate hydrolases"/>
    <property type="match status" value="3"/>
</dbReference>
<dbReference type="VEuPathDB" id="TrichDB:TVAG_011080"/>
<dbReference type="InterPro" id="IPR024743">
    <property type="entry name" value="Dynein_HC_stalk"/>
</dbReference>
<keyword evidence="2" id="KW-0963">Cytoplasm</keyword>
<dbReference type="KEGG" id="tva:4775904"/>
<dbReference type="InterPro" id="IPR024317">
    <property type="entry name" value="Dynein_heavy_chain_D4_dom"/>
</dbReference>
<dbReference type="Gene3D" id="1.20.58.1120">
    <property type="match status" value="1"/>
</dbReference>
<dbReference type="FunFam" id="1.10.472.130:FF:000046">
    <property type="entry name" value="Dynein heavy chain family protein"/>
    <property type="match status" value="1"/>
</dbReference>
<dbReference type="InterPro" id="IPR041228">
    <property type="entry name" value="Dynein_C"/>
</dbReference>
<evidence type="ECO:0000256" key="5">
    <source>
        <dbReference type="ARBA" id="ARBA00022840"/>
    </source>
</evidence>
<protein>
    <submittedName>
        <fullName evidence="21">Dynein heavy chain family protein</fullName>
    </submittedName>
</protein>
<dbReference type="InterPro" id="IPR013602">
    <property type="entry name" value="Dynein_heavy_linker"/>
</dbReference>
<dbReference type="Pfam" id="PF12781">
    <property type="entry name" value="AAA_9"/>
    <property type="match status" value="1"/>
</dbReference>
<dbReference type="InterPro" id="IPR035699">
    <property type="entry name" value="AAA_6"/>
</dbReference>
<dbReference type="Pfam" id="PF12774">
    <property type="entry name" value="AAA_6"/>
    <property type="match status" value="1"/>
</dbReference>
<dbReference type="Pfam" id="PF12780">
    <property type="entry name" value="AAA_8"/>
    <property type="match status" value="1"/>
</dbReference>
<dbReference type="GO" id="GO:0008569">
    <property type="term" value="F:minus-end-directed microtubule motor activity"/>
    <property type="evidence" value="ECO:0000318"/>
    <property type="project" value="GO_Central"/>
</dbReference>
<evidence type="ECO:0000256" key="8">
    <source>
        <dbReference type="ARBA" id="ARBA00023175"/>
    </source>
</evidence>
<evidence type="ECO:0000259" key="11">
    <source>
        <dbReference type="Pfam" id="PF03028"/>
    </source>
</evidence>
<feature type="domain" description="Dynein 2 heavy chain 1 cytoplasmic ATPase lid" evidence="20">
    <location>
        <begin position="2124"/>
        <end position="2205"/>
    </location>
</feature>
<dbReference type="Gene3D" id="3.20.180.20">
    <property type="entry name" value="Dynein heavy chain, N-terminal domain 2"/>
    <property type="match status" value="1"/>
</dbReference>
<sequence length="3878" mass="441332">MTFPGPSNIPNKHSKELLGRLVPKQAIHNHPVTFNSTLSKNHPQLKSPLIQLRQKVLPPLQVTADQPIPIESEPQKIPYTKDPIEYIQRAKAGTDTREYVYLEPANIIEDSEHPTCLRIIPASQMKDSNFWTLSLKGLTHFNRPVVDFIPLEQWLRENDLFSRIMTIPFFKYQRQWRHFKTWHRNILKKKQSNAQLGLTTNLFFANPTLRPAFIKIQQELGNLRKLKIITINPKKTYTLGAFVEENARNHKELKENLDQFFNNIVGIMATACEKSMDTGSHDRDKDQESQSPLNQLIAQYEKQQKNIDSKSTYDVATSNKYTNKAVHNALCQMVVRFVRMIDYLIVNNLREICNSSLLELFTVLSYRFQAGSELLGYDNSDFKDLDIPFEWKNIYENMKATAQSTFSKPVLSVEGIYEKGFVWQPTFDEVINQISSIRTGVVKLLCSIPRMIHNPVFKQYISSAIELGPTQQKKLSTPDVNHILPNDPLYKMVIEHIKVLIQNTFKLLDFFKKNFNQAIQIYEKNLKFDVSFLDKETVNASEIRSAIKELKDQEDFISKIEEVYDTGLYECNISGMKELFMKSPSKCLNEIQRALKTISHKFLVKYNERVREAYHELSLQTDNVGQFVGYLNAVKKNQETVRELYNLSDAIRDMHLLANENGGQIPQDEINMFSELTPIFDSVKRSLSYADDNRQILQPRFQSMLDKSCAALHARVIEVVLLSNNEKLSNLQTTPDEALDILKSIVEQTEEIYKSSQEYNQYQSAMMIPLTDFDDVMHLFVNVNLKKLLWDTKKEWSQKTEEWCNTSFQSVDPDKMVLEIQDFVTKASTVSQGLPENNVAQDLKKKVDYFAAMVPIISDLKNPALKQSHTEQIEKLLGDTFFNDPQFVFGKLVDLKAYLYVDKIRTISEQATNEQALLDQLNNMKNAIEQLQFTPVPLKNHKNAYYLEGIEQIQNAIDDSKSILNSIRASKFVAQHRARAEEWIKYINTFESAISTVDNCQKNFVFISEIFQNSELARQLSAESRDLSAVEKSWKSFSQRASDDPLAFKLCNTGNIINDLVLANQSLDQIYKSIESFLEQKRQTFPRLYLLSNTELINLISKMKDHQALIPYLPKLFTGIQTVEFIMESHIPSIAFALNDLGERISLRPVKFHTNIENWLLGLCEAMQRTVKTDIRNAQQKHHDMIREDWVQVCTIQCALVATHLERTRTIEEALSSQNPNQSLIEVLNGIKQDIQNMTKFTHLDLHPVEKNKIESLMLNDIFYMDLVQDLIDKQITSVSDPFWTQQLTYRRDENSKDLIVTQNFENFEYGYEYIGKSTKFITTPLVFESFTSLFNIIKGGYHAAIIGQSNTGKTNMFLAMAEMLGCFAAVRPCERDITTQQIMSYIKGAATGGYWLCLEGFSDLDRDVISAVSEQYQSISIAKIEQQKKYESDGTDIQFNQNCGLFITCNDSKTYYEKLPENLKETLRPVNIYEPDVTSISENLLYVFGFANTSSLADSINGFFKHASAIVSEQSRPLFTLRNIINCIIESKKVASQMVSNETTYVAKAIANIMMPLLPNYDQQLILPLINDEFGFLPEILEAQDEISIHLDTAFVKAQLKMNDYQIQKVVQLQLCSLNKKGIIIVGDPRSGKSSIIKLLEEARTIISETNEAYLQIEKTMISPGKFTQKELFGCIDEEGKWFDGVIGTVLNQVPILNNKEQWVVFEGDLDQSWTDQICTAFDFNHKISFGSSSTYIVPNTMRFVFETNDLSKASPALLSRCSIVNVSAKEFGTNSFVNAALEERVYPLFNDKKKLIQRIDECVKATINPGVDFINELCGLYSPFNMIDTFFSFFTTLLKGLEIPDSHEGQTIISSLFAYSFLWSYGGFLSNSLRIQFESFVRDSMSNLADFPNRGILFDYSVNTANGTWSNWLEQVPHFGINDQSEVTMTMEDIRSNNCFVQTTETVRISTIMKHMLSAHRHVILTGDPCSGKTELVKYCVSSLENEGETNTTITFSPLTTGKEASTMIANCFERISGKYLQPHGRTQSVIVIDKANSPTATQPLEIIRSIFNGTGIRLLPNYKLYPTKNVSIICIADNTSPIKHSISANVYTLNYTKPDTAVLTTIISSIYQVYFAKFDEFVRTNISKVSNALCLFYERLVQNIPKKDGHPHYTFSLHDLFRSISGVFYTHHKSLSNSDSFIRLIYSEIFRVFGDRIIDQVDRKHFDEAVLYSIKSKIGVDMNLDTINQTFFCDLNISNSDNLKQSYTEYKEEEIIENLQNIINEFNNAKRMQSETILPLRASGIHLARMIKVLKRPFGHMVLYGGVGTGKTTVSRLGVFVAGADTIYATSNNETDDIKNSVIKAGVTGKKVVLVVREKQLKNEKFSNNLSILMGGGDPLMFLSSEEVDKGCNELVFTAKQIGENESIITLRNMYRRRVWQYLHVMILLDNLTPKLLENYPSISQASVFDYYEPLPDDSLKAIASASFAEMPDQDKIVDAAVFVHHTAMDIAQKMLQRENKIYIITPSLFVTFLSTFIHLVKKRTDENNSQSKNLQEGVDKLKYISDFLQTTEVQLVDQKPRYESMCQEADQLLHYINENEVTYEKLAQRLRYEEKNVKNKLDEIEKLNNEMKQEYLSVEPQLANAIAQLKGLNRGDIMDLRSFGEPPLVVKTVMEVICILAEVDVSWKSAVQLLSDSTFISRISSKYSDQSHVPQDILAKIKPYVESNPNFQESEVGRVSVAAKSLCMWATSLYNYEVTYNNLQPKERQIRNKQNAVQNDQEVLEKRRNDVKKLSDTIEELKNRCDAANKEKRKLSEGITTAKNRMAHAKRILQILSEDNATWKRNKDQNDVLAQSIVADSFVCASFLVYLGPMTSNFRDSAYNMILNYLNEHGFKLSGFFSFVRSMVSSSTVRDWIAFGLPDDRVCIESATIIMNSERTPFILDSTGIASKFIQNCENQRQIAVVRPTTHNLMRTIESSIRLGVPILMEDVESSFDANLENLTTRRTFKQDNKTYVKLGDKAAECEESYKLYMTVPLVENPSPQAFTKTTVVEFEISKEAFAKQELLHIADIVNPTLSKDIKNAREKIICEEKIIKQINDKILETIRTIGKDQILDDEILITTLEGNKQTLSESTKTLGQTQTLFDKLVEQRGQYLPIANRVALISNAASQLYSRNASYRFSNAFIRHVVDSTLSASDKIEDIIPKVTYALFISISRAMKYNHQLEFALSVATDLSITERRLTQEELNVFLKRPSPVPTIESPPVKEMSQKTWGRILALANTLPALKHIGETLKISAHQLEDWYKSHSVTIPSCISEGLTEFQCLLLQRELNQQNFESVMRIYIEHTLGKEYAKPVKFDLESAMKIAGPLTPIIITLHGRVTPRRYIQKLSKGHNLQVRSLGNGQLLSAEKALNYAMQRGDWLLLENSESMPDFIEEVDNAIAKGGAHQNFLLFISATDVSSFPLRLLNLAAKVALESPNTTKGIIQNCLESLPQDFFQGAACCRLSLSLALAHATIAQRTNYEKVTFAENCNFSLADFTFASNIIKPYLQEPTSFSISSTKNAFELCYGGHSSFKQDSNTIRAIFERVMSTENLVPESPILGIETSYAPPKSYAELLDLLSHTSDEDSPEIIGLPKISRKKSPIVVSREIPFSERGVFFYSLIKKLPELDQITVSDPPRTDPLGAVFERDALREQTAIQLVRQCPYKTPLSLLKGDLPEEWTSVLPWPGPLENWMARLNYAAETYNQWSRMARPAVIDISSLADPKAYISALILKFCRMNSSMPHTCYMMLKVPDNKEAPADVGANVSGLLLVGARWDEESSCIEDVNDQIVNPLPVMHLKPVKQLPPGTISIPIYSESNGVKQLVAKIPIQAAKTESFWAQRCCHIIFGHI</sequence>
<dbReference type="Pfam" id="PF17852">
    <property type="entry name" value="Dynein_AAA_lid"/>
    <property type="match status" value="1"/>
</dbReference>
<keyword evidence="6" id="KW-0243">Dynein</keyword>
<dbReference type="InterPro" id="IPR027417">
    <property type="entry name" value="P-loop_NTPase"/>
</dbReference>
<feature type="domain" description="Dynein heavy chain AAA lid" evidence="18">
    <location>
        <begin position="3490"/>
        <end position="3621"/>
    </location>
</feature>
<keyword evidence="3" id="KW-0493">Microtubule</keyword>
<dbReference type="Pfam" id="PF08393">
    <property type="entry name" value="DHC_N2"/>
    <property type="match status" value="1"/>
</dbReference>
<dbReference type="Gene3D" id="1.10.472.130">
    <property type="match status" value="1"/>
</dbReference>
<dbReference type="GO" id="GO:0005524">
    <property type="term" value="F:ATP binding"/>
    <property type="evidence" value="ECO:0007669"/>
    <property type="project" value="UniProtKB-KW"/>
</dbReference>
<dbReference type="VEuPathDB" id="TrichDB:TVAGG3_0989200"/>
<evidence type="ECO:0000259" key="18">
    <source>
        <dbReference type="Pfam" id="PF18198"/>
    </source>
</evidence>
<feature type="coiled-coil region" evidence="10">
    <location>
        <begin position="904"/>
        <end position="934"/>
    </location>
</feature>
<name>A2DP34_TRIV3</name>
<evidence type="ECO:0000256" key="4">
    <source>
        <dbReference type="ARBA" id="ARBA00022741"/>
    </source>
</evidence>
<dbReference type="FunFam" id="3.40.50.300:FF:004560">
    <property type="entry name" value="Dynein heavy chain family protein"/>
    <property type="match status" value="1"/>
</dbReference>
<dbReference type="InterPro" id="IPR054354">
    <property type="entry name" value="DYNC2H1-like_lid"/>
</dbReference>
<evidence type="ECO:0000259" key="19">
    <source>
        <dbReference type="Pfam" id="PF18199"/>
    </source>
</evidence>
<feature type="domain" description="Dynein heavy chain AAA 5 extension" evidence="17">
    <location>
        <begin position="1805"/>
        <end position="1915"/>
    </location>
</feature>
<dbReference type="eggNOG" id="KOG3595">
    <property type="taxonomic scope" value="Eukaryota"/>
</dbReference>
<dbReference type="Pfam" id="PF18199">
    <property type="entry name" value="Dynein_C"/>
    <property type="match status" value="1"/>
</dbReference>
<dbReference type="InterPro" id="IPR035706">
    <property type="entry name" value="AAA_9"/>
</dbReference>
<dbReference type="Pfam" id="PF22597">
    <property type="entry name" value="DYN_lid"/>
    <property type="match status" value="1"/>
</dbReference>
<dbReference type="InterPro" id="IPR042219">
    <property type="entry name" value="AAA_lid_11_sf"/>
</dbReference>
<dbReference type="SMR" id="A2DP34"/>
<evidence type="ECO:0000256" key="3">
    <source>
        <dbReference type="ARBA" id="ARBA00022701"/>
    </source>
</evidence>
<proteinExistence type="predicted"/>
<dbReference type="InterPro" id="IPR041658">
    <property type="entry name" value="AAA_lid_11"/>
</dbReference>
<dbReference type="InterPro" id="IPR041466">
    <property type="entry name" value="Dynein_AAA5_ext"/>
</dbReference>
<feature type="domain" description="Dynein heavy chain region D6 P-loop" evidence="11">
    <location>
        <begin position="3355"/>
        <end position="3459"/>
    </location>
</feature>
<dbReference type="InParanoid" id="A2DP34"/>
<dbReference type="Gene3D" id="3.40.50.300">
    <property type="entry name" value="P-loop containing nucleotide triphosphate hydrolases"/>
    <property type="match status" value="5"/>
</dbReference>
<dbReference type="Gene3D" id="3.10.490.20">
    <property type="match status" value="1"/>
</dbReference>